<evidence type="ECO:0000259" key="6">
    <source>
        <dbReference type="PROSITE" id="PS50011"/>
    </source>
</evidence>
<evidence type="ECO:0000256" key="3">
    <source>
        <dbReference type="ARBA" id="ARBA00022777"/>
    </source>
</evidence>
<keyword evidence="3" id="KW-0418">Kinase</keyword>
<dbReference type="GO" id="GO:0005524">
    <property type="term" value="F:ATP binding"/>
    <property type="evidence" value="ECO:0007669"/>
    <property type="project" value="UniProtKB-KW"/>
</dbReference>
<keyword evidence="1" id="KW-0808">Transferase</keyword>
<evidence type="ECO:0000313" key="7">
    <source>
        <dbReference type="EMBL" id="KAF2845063.1"/>
    </source>
</evidence>
<dbReference type="PANTHER" id="PTHR43671">
    <property type="entry name" value="SERINE/THREONINE-PROTEIN KINASE NEK"/>
    <property type="match status" value="1"/>
</dbReference>
<reference evidence="7" key="1">
    <citation type="submission" date="2020-01" db="EMBL/GenBank/DDBJ databases">
        <authorList>
            <consortium name="DOE Joint Genome Institute"/>
            <person name="Haridas S."/>
            <person name="Albert R."/>
            <person name="Binder M."/>
            <person name="Bloem J."/>
            <person name="Labutti K."/>
            <person name="Salamov A."/>
            <person name="Andreopoulos B."/>
            <person name="Baker S.E."/>
            <person name="Barry K."/>
            <person name="Bills G."/>
            <person name="Bluhm B.H."/>
            <person name="Cannon C."/>
            <person name="Castanera R."/>
            <person name="Culley D.E."/>
            <person name="Daum C."/>
            <person name="Ezra D."/>
            <person name="Gonzalez J.B."/>
            <person name="Henrissat B."/>
            <person name="Kuo A."/>
            <person name="Liang C."/>
            <person name="Lipzen A."/>
            <person name="Lutzoni F."/>
            <person name="Magnuson J."/>
            <person name="Mondo S."/>
            <person name="Nolan M."/>
            <person name="Ohm R."/>
            <person name="Pangilinan J."/>
            <person name="Park H.-J."/>
            <person name="Ramirez L."/>
            <person name="Alfaro M."/>
            <person name="Sun H."/>
            <person name="Tritt A."/>
            <person name="Yoshinaga Y."/>
            <person name="Zwiers L.-H."/>
            <person name="Turgeon B.G."/>
            <person name="Goodwin S.B."/>
            <person name="Spatafora J.W."/>
            <person name="Crous P.W."/>
            <person name="Grigoriev I.V."/>
        </authorList>
    </citation>
    <scope>NUCLEOTIDE SEQUENCE</scope>
    <source>
        <strain evidence="7">IPT5</strain>
    </source>
</reference>
<dbReference type="InterPro" id="IPR000719">
    <property type="entry name" value="Prot_kinase_dom"/>
</dbReference>
<feature type="domain" description="Protein kinase" evidence="6">
    <location>
        <begin position="75"/>
        <end position="287"/>
    </location>
</feature>
<dbReference type="SUPFAM" id="SSF56112">
    <property type="entry name" value="Protein kinase-like (PK-like)"/>
    <property type="match status" value="1"/>
</dbReference>
<feature type="compositionally biased region" description="Basic and acidic residues" evidence="5">
    <location>
        <begin position="18"/>
        <end position="30"/>
    </location>
</feature>
<keyword evidence="4" id="KW-0067">ATP-binding</keyword>
<evidence type="ECO:0000256" key="4">
    <source>
        <dbReference type="ARBA" id="ARBA00022840"/>
    </source>
</evidence>
<keyword evidence="2" id="KW-0547">Nucleotide-binding</keyword>
<organism evidence="7 8">
    <name type="scientific">Plenodomus tracheiphilus IPT5</name>
    <dbReference type="NCBI Taxonomy" id="1408161"/>
    <lineage>
        <taxon>Eukaryota</taxon>
        <taxon>Fungi</taxon>
        <taxon>Dikarya</taxon>
        <taxon>Ascomycota</taxon>
        <taxon>Pezizomycotina</taxon>
        <taxon>Dothideomycetes</taxon>
        <taxon>Pleosporomycetidae</taxon>
        <taxon>Pleosporales</taxon>
        <taxon>Pleosporineae</taxon>
        <taxon>Leptosphaeriaceae</taxon>
        <taxon>Plenodomus</taxon>
    </lineage>
</organism>
<protein>
    <recommendedName>
        <fullName evidence="6">Protein kinase domain-containing protein</fullName>
    </recommendedName>
</protein>
<dbReference type="Gene3D" id="1.10.510.10">
    <property type="entry name" value="Transferase(Phosphotransferase) domain 1"/>
    <property type="match status" value="1"/>
</dbReference>
<name>A0A6A7APR7_9PLEO</name>
<dbReference type="OrthoDB" id="310217at2759"/>
<dbReference type="PANTHER" id="PTHR43671:SF66">
    <property type="entry name" value="SERINE_THREONINE-PROTEIN KINASE NEK2"/>
    <property type="match status" value="1"/>
</dbReference>
<accession>A0A6A7APR7</accession>
<dbReference type="AlphaFoldDB" id="A0A6A7APR7"/>
<dbReference type="GO" id="GO:0004674">
    <property type="term" value="F:protein serine/threonine kinase activity"/>
    <property type="evidence" value="ECO:0007669"/>
    <property type="project" value="TreeGrafter"/>
</dbReference>
<dbReference type="InterPro" id="IPR050660">
    <property type="entry name" value="NEK_Ser/Thr_kinase"/>
</dbReference>
<dbReference type="PROSITE" id="PS50011">
    <property type="entry name" value="PROTEIN_KINASE_DOM"/>
    <property type="match status" value="1"/>
</dbReference>
<feature type="region of interest" description="Disordered" evidence="5">
    <location>
        <begin position="1"/>
        <end position="59"/>
    </location>
</feature>
<sequence length="287" mass="32450">MANARPNTPGRTRPNTPARERPNTPARERPTTPGRTQPNTPKPGQTRSNTPVLNRTLAPIPTRVQKRADIDYDVIRTITAPGHFSAGLLLIKFPVGGNTRYGIRKSFLIRDVHNGFAKREISHIRFLQGCRNICGYWGYDYDFANNRASLTTQLYRNGSLGALLTRHIDHRVRGRSSPVRFTERFIWHVLVNLTNALLHMQHGSPPIVGDPNDHEWILHRDIWPSNIFLGVPDHLDDFTRVVLGDLGSSISRGDWRARAQVTLRQQRDFRAPEGTMVDFKSDVSGGT</sequence>
<proteinExistence type="predicted"/>
<evidence type="ECO:0000313" key="8">
    <source>
        <dbReference type="Proteomes" id="UP000799423"/>
    </source>
</evidence>
<feature type="compositionally biased region" description="Polar residues" evidence="5">
    <location>
        <begin position="33"/>
        <end position="53"/>
    </location>
</feature>
<feature type="compositionally biased region" description="Low complexity" evidence="5">
    <location>
        <begin position="1"/>
        <end position="17"/>
    </location>
</feature>
<keyword evidence="8" id="KW-1185">Reference proteome</keyword>
<evidence type="ECO:0000256" key="5">
    <source>
        <dbReference type="SAM" id="MobiDB-lite"/>
    </source>
</evidence>
<evidence type="ECO:0000256" key="1">
    <source>
        <dbReference type="ARBA" id="ARBA00022679"/>
    </source>
</evidence>
<dbReference type="Proteomes" id="UP000799423">
    <property type="component" value="Unassembled WGS sequence"/>
</dbReference>
<gene>
    <name evidence="7" type="ORF">T440DRAFT_545711</name>
</gene>
<dbReference type="InterPro" id="IPR011009">
    <property type="entry name" value="Kinase-like_dom_sf"/>
</dbReference>
<dbReference type="EMBL" id="MU006355">
    <property type="protein sequence ID" value="KAF2845063.1"/>
    <property type="molecule type" value="Genomic_DNA"/>
</dbReference>
<evidence type="ECO:0000256" key="2">
    <source>
        <dbReference type="ARBA" id="ARBA00022741"/>
    </source>
</evidence>